<dbReference type="InterPro" id="IPR020103">
    <property type="entry name" value="PsdUridine_synth_cat_dom_sf"/>
</dbReference>
<feature type="region of interest" description="Disordered" evidence="2">
    <location>
        <begin position="329"/>
        <end position="350"/>
    </location>
</feature>
<name>A0A813E9E1_POLGL</name>
<comment type="caution">
    <text evidence="4">The sequence shown here is derived from an EMBL/GenBank/DDBJ whole genome shotgun (WGS) entry which is preliminary data.</text>
</comment>
<dbReference type="Gene3D" id="3.30.2350.10">
    <property type="entry name" value="Pseudouridine synthase"/>
    <property type="match status" value="1"/>
</dbReference>
<dbReference type="OrthoDB" id="428658at2759"/>
<dbReference type="CDD" id="cd02869">
    <property type="entry name" value="PseudoU_synth_RluA_like"/>
    <property type="match status" value="1"/>
</dbReference>
<keyword evidence="5" id="KW-1185">Reference proteome</keyword>
<dbReference type="PANTHER" id="PTHR21600">
    <property type="entry name" value="MITOCHONDRIAL RNA PSEUDOURIDINE SYNTHASE"/>
    <property type="match status" value="1"/>
</dbReference>
<dbReference type="Pfam" id="PF00849">
    <property type="entry name" value="PseudoU_synth_2"/>
    <property type="match status" value="1"/>
</dbReference>
<gene>
    <name evidence="4" type="ORF">PGLA1383_LOCUS15319</name>
</gene>
<proteinExistence type="inferred from homology"/>
<dbReference type="InterPro" id="IPR050188">
    <property type="entry name" value="RluA_PseudoU_synthase"/>
</dbReference>
<sequence>MAATSVVGKNDVSGIKASVEAALAGWRSSTPEVDFQIMCKVWPGLLEQNLEADIIPRLAQMAFLVSAGALSAESCRRMLLEQPGSLGHYAVRVLWQQDGLVAVHKPFDMRIDLPKGEERRWPEELTVADWFAQQYPAEKVRFCHQLDHATSGVMLMASNKKAGSVGSQLFEKRLASKSYLALVLGHPPWEGEKQLTYRIADGEGFARHVPQPDEPGEEAETIASVLRRGHWPSAAEGCHSQPERQPVLASLLELRLITGRRHQIRVHLAAAGFPILGDDAYGGHPWGDRAGSYRMFLHSSQLVLPLAGSQKVVVEAPCGFLHELSVESPLDTGERDSGSETAQLRKKQGI</sequence>
<evidence type="ECO:0000313" key="5">
    <source>
        <dbReference type="Proteomes" id="UP000654075"/>
    </source>
</evidence>
<comment type="similarity">
    <text evidence="1">Belongs to the pseudouridine synthase RluA family.</text>
</comment>
<feature type="domain" description="Pseudouridine synthase RsuA/RluA-like" evidence="3">
    <location>
        <begin position="100"/>
        <end position="270"/>
    </location>
</feature>
<evidence type="ECO:0000256" key="2">
    <source>
        <dbReference type="SAM" id="MobiDB-lite"/>
    </source>
</evidence>
<reference evidence="4" key="1">
    <citation type="submission" date="2021-02" db="EMBL/GenBank/DDBJ databases">
        <authorList>
            <person name="Dougan E. K."/>
            <person name="Rhodes N."/>
            <person name="Thang M."/>
            <person name="Chan C."/>
        </authorList>
    </citation>
    <scope>NUCLEOTIDE SEQUENCE</scope>
</reference>
<dbReference type="EMBL" id="CAJNNV010008971">
    <property type="protein sequence ID" value="CAE8596861.1"/>
    <property type="molecule type" value="Genomic_DNA"/>
</dbReference>
<dbReference type="GO" id="GO:0000455">
    <property type="term" value="P:enzyme-directed rRNA pseudouridine synthesis"/>
    <property type="evidence" value="ECO:0007669"/>
    <property type="project" value="TreeGrafter"/>
</dbReference>
<evidence type="ECO:0000259" key="3">
    <source>
        <dbReference type="Pfam" id="PF00849"/>
    </source>
</evidence>
<evidence type="ECO:0000313" key="4">
    <source>
        <dbReference type="EMBL" id="CAE8596861.1"/>
    </source>
</evidence>
<accession>A0A813E9E1</accession>
<dbReference type="Proteomes" id="UP000654075">
    <property type="component" value="Unassembled WGS sequence"/>
</dbReference>
<dbReference type="SUPFAM" id="SSF55120">
    <property type="entry name" value="Pseudouridine synthase"/>
    <property type="match status" value="1"/>
</dbReference>
<evidence type="ECO:0000256" key="1">
    <source>
        <dbReference type="ARBA" id="ARBA00010876"/>
    </source>
</evidence>
<dbReference type="PANTHER" id="PTHR21600:SF87">
    <property type="entry name" value="RNA PSEUDOURIDYLATE SYNTHASE DOMAIN-CONTAINING PROTEIN 1"/>
    <property type="match status" value="1"/>
</dbReference>
<organism evidence="4 5">
    <name type="scientific">Polarella glacialis</name>
    <name type="common">Dinoflagellate</name>
    <dbReference type="NCBI Taxonomy" id="89957"/>
    <lineage>
        <taxon>Eukaryota</taxon>
        <taxon>Sar</taxon>
        <taxon>Alveolata</taxon>
        <taxon>Dinophyceae</taxon>
        <taxon>Suessiales</taxon>
        <taxon>Suessiaceae</taxon>
        <taxon>Polarella</taxon>
    </lineage>
</organism>
<dbReference type="AlphaFoldDB" id="A0A813E9E1"/>
<dbReference type="GO" id="GO:0003723">
    <property type="term" value="F:RNA binding"/>
    <property type="evidence" value="ECO:0007669"/>
    <property type="project" value="InterPro"/>
</dbReference>
<dbReference type="GO" id="GO:0009982">
    <property type="term" value="F:pseudouridine synthase activity"/>
    <property type="evidence" value="ECO:0007669"/>
    <property type="project" value="InterPro"/>
</dbReference>
<protein>
    <recommendedName>
        <fullName evidence="3">Pseudouridine synthase RsuA/RluA-like domain-containing protein</fullName>
    </recommendedName>
</protein>
<dbReference type="InterPro" id="IPR006145">
    <property type="entry name" value="PsdUridine_synth_RsuA/RluA"/>
</dbReference>